<dbReference type="PANTHER" id="PTHR45717">
    <property type="entry name" value="OS12G0527900 PROTEIN"/>
    <property type="match status" value="1"/>
</dbReference>
<dbReference type="InterPro" id="IPR033443">
    <property type="entry name" value="PROP1-like_PPR_dom"/>
</dbReference>
<dbReference type="Gene3D" id="1.25.40.10">
    <property type="entry name" value="Tetratricopeptide repeat domain"/>
    <property type="match status" value="6"/>
</dbReference>
<dbReference type="STRING" id="40149.A0A0E0F9X7"/>
<sequence>MWALRRTGNPLRVRAHQALSARGCSNLEVILNADAKNVEEHHEGDCQKLDCCHQPKPLVCQPSFSSGRFMWSRGFSSQAGASSGDKQDELEEGFSDLEVPPEAHKKDLDLTSDESSDEDTIDAIGLSEVEADAKPEEPIKKSQSTLLKALLESPRVDVAGAVKKWLNDGNTLDRSELFYVLLILRRRKLYIKALQLLEYVEESELFDLGERDYASRVDLVAKTHSIYKAEKYIENVPASHRGEIVYRTLLANCVAIANVKKAEQVFNKMKDLGFPVSVFSCNQLLLLYKRVDKKKLGDVLTMMEKENVKPSLFTYKLLVDTKGAARDIEDMEKVIQAMQADGIEPDLLIQATIARHYIFGGYREKAEAILEQMVGDDINENRSACKFVLPLVRAHQALSARGCANLEVILNADAKNVEEHHERDCQKLDCCHKPKPLVCQSSFSSGRFMWSRGFSSQAGASSGDKQDELEEGFSDLEVPPEADKKDLDLTSDESSDEDTIDAIGLSEVEADAKPEEPIKKSQSTLLKALLVSPRVDAAGATKKWLNDGNTLERSELFYVLLSLRKRKLYTKALQLLEYVEESKLFDLGERDYASRMDLVAKVHGIYKAEKYIENVPASHRGEIVYRTLLANCVAIANVKKTEQVFNKMKDLGFPVTVFSCNQLLLLYKRVDKKKLGDVLTMMEKENVKPSLFTYKLLVDTKGAARDIEDMEKVIQAMQADGIEPDLLIQATIARHYIFGGYREKAEAILEQMEGDDINENRSACKFVLPLYAFLGKKADVERIWKVCEANARLDECMSAIEAFGKLGDVEKAEEIFENMFKTWKTLSFKYYNAMLRVYANKKLFDKGKELAKRMGDDGCRLGPSTLDSLVKLYSDAGEVEKADSVLHKLSYNNKIKPLYSTYMMLLDSYSKKGDVHNAEKLFSKVRQMGYTGRIRQYQLLLEAYLNAKTPPYGFKERMKADDIFPNRAVASLLAATDPFNRKNAMSELLD</sequence>
<evidence type="ECO:0000313" key="9">
    <source>
        <dbReference type="EnsemblPlants" id="OMERI12G02450.1"/>
    </source>
</evidence>
<dbReference type="AlphaFoldDB" id="A0A0E0F9X7"/>
<accession>A0A0E0F9X7</accession>
<comment type="similarity">
    <text evidence="2">Belongs to the PPR family. P subfamily.</text>
</comment>
<comment type="subcellular location">
    <subcellularLocation>
        <location evidence="1">Mitochondrion</location>
    </subcellularLocation>
</comment>
<keyword evidence="4" id="KW-0809">Transit peptide</keyword>
<evidence type="ECO:0000313" key="10">
    <source>
        <dbReference type="Proteomes" id="UP000008021"/>
    </source>
</evidence>
<evidence type="ECO:0000256" key="3">
    <source>
        <dbReference type="ARBA" id="ARBA00022737"/>
    </source>
</evidence>
<feature type="repeat" description="PPR" evidence="6">
    <location>
        <begin position="311"/>
        <end position="345"/>
    </location>
</feature>
<dbReference type="NCBIfam" id="TIGR00756">
    <property type="entry name" value="PPR"/>
    <property type="match status" value="1"/>
</dbReference>
<keyword evidence="10" id="KW-1185">Reference proteome</keyword>
<feature type="compositionally biased region" description="Acidic residues" evidence="7">
    <location>
        <begin position="467"/>
        <end position="480"/>
    </location>
</feature>
<evidence type="ECO:0000256" key="7">
    <source>
        <dbReference type="SAM" id="MobiDB-lite"/>
    </source>
</evidence>
<feature type="repeat" description="PPR" evidence="6">
    <location>
        <begin position="242"/>
        <end position="276"/>
    </location>
</feature>
<protein>
    <recommendedName>
        <fullName evidence="8">PROP1-like PPR domain-containing protein</fullName>
    </recommendedName>
</protein>
<feature type="repeat" description="PPR" evidence="6">
    <location>
        <begin position="690"/>
        <end position="724"/>
    </location>
</feature>
<organism evidence="9">
    <name type="scientific">Oryza meridionalis</name>
    <dbReference type="NCBI Taxonomy" id="40149"/>
    <lineage>
        <taxon>Eukaryota</taxon>
        <taxon>Viridiplantae</taxon>
        <taxon>Streptophyta</taxon>
        <taxon>Embryophyta</taxon>
        <taxon>Tracheophyta</taxon>
        <taxon>Spermatophyta</taxon>
        <taxon>Magnoliopsida</taxon>
        <taxon>Liliopsida</taxon>
        <taxon>Poales</taxon>
        <taxon>Poaceae</taxon>
        <taxon>BOP clade</taxon>
        <taxon>Oryzoideae</taxon>
        <taxon>Oryzeae</taxon>
        <taxon>Oryzinae</taxon>
        <taxon>Oryza</taxon>
    </lineage>
</organism>
<evidence type="ECO:0000256" key="5">
    <source>
        <dbReference type="ARBA" id="ARBA00023128"/>
    </source>
</evidence>
<dbReference type="FunFam" id="1.25.40.10:FF:000551">
    <property type="entry name" value="Pentatricopeptide repeat-containing protein, mitochondrial"/>
    <property type="match status" value="2"/>
</dbReference>
<proteinExistence type="inferred from homology"/>
<dbReference type="eggNOG" id="KOG4197">
    <property type="taxonomic scope" value="Eukaryota"/>
</dbReference>
<dbReference type="EnsemblPlants" id="OMERI12G02450.1">
    <property type="protein sequence ID" value="OMERI12G02450.1"/>
    <property type="gene ID" value="OMERI12G02450"/>
</dbReference>
<dbReference type="Proteomes" id="UP000008021">
    <property type="component" value="Chromosome 12"/>
</dbReference>
<dbReference type="PROSITE" id="PS51375">
    <property type="entry name" value="PPR"/>
    <property type="match status" value="5"/>
</dbReference>
<feature type="repeat" description="PPR" evidence="6">
    <location>
        <begin position="827"/>
        <end position="861"/>
    </location>
</feature>
<keyword evidence="3" id="KW-0677">Repeat</keyword>
<feature type="compositionally biased region" description="Acidic residues" evidence="7">
    <location>
        <begin position="489"/>
        <end position="500"/>
    </location>
</feature>
<feature type="domain" description="PROP1-like PPR" evidence="8">
    <location>
        <begin position="799"/>
        <end position="943"/>
    </location>
</feature>
<dbReference type="PANTHER" id="PTHR45717:SF15">
    <property type="entry name" value="AGL218WP"/>
    <property type="match status" value="1"/>
</dbReference>
<evidence type="ECO:0000259" key="8">
    <source>
        <dbReference type="Pfam" id="PF17177"/>
    </source>
</evidence>
<reference evidence="9" key="1">
    <citation type="submission" date="2015-04" db="UniProtKB">
        <authorList>
            <consortium name="EnsemblPlants"/>
        </authorList>
    </citation>
    <scope>IDENTIFICATION</scope>
</reference>
<keyword evidence="5" id="KW-0496">Mitochondrion</keyword>
<dbReference type="Pfam" id="PF17177">
    <property type="entry name" value="PPR_long"/>
    <property type="match status" value="1"/>
</dbReference>
<dbReference type="Gramene" id="OMERI12G02450.1">
    <property type="protein sequence ID" value="OMERI12G02450.1"/>
    <property type="gene ID" value="OMERI12G02450"/>
</dbReference>
<dbReference type="HOGENOM" id="CLU_301771_0_0_1"/>
<feature type="region of interest" description="Disordered" evidence="7">
    <location>
        <begin position="458"/>
        <end position="500"/>
    </location>
</feature>
<feature type="region of interest" description="Disordered" evidence="7">
    <location>
        <begin position="76"/>
        <end position="119"/>
    </location>
</feature>
<evidence type="ECO:0000256" key="6">
    <source>
        <dbReference type="PROSITE-ProRule" id="PRU00708"/>
    </source>
</evidence>
<dbReference type="GO" id="GO:0005739">
    <property type="term" value="C:mitochondrion"/>
    <property type="evidence" value="ECO:0007669"/>
    <property type="project" value="UniProtKB-SubCell"/>
</dbReference>
<evidence type="ECO:0000256" key="2">
    <source>
        <dbReference type="ARBA" id="ARBA00007626"/>
    </source>
</evidence>
<dbReference type="GO" id="GO:0003729">
    <property type="term" value="F:mRNA binding"/>
    <property type="evidence" value="ECO:0007669"/>
    <property type="project" value="UniProtKB-ARBA"/>
</dbReference>
<dbReference type="FunFam" id="1.25.40.10:FF:000620">
    <property type="entry name" value="Pentatricopeptide repeat-containing protein, mitochondrial"/>
    <property type="match status" value="1"/>
</dbReference>
<dbReference type="Pfam" id="PF13812">
    <property type="entry name" value="PPR_3"/>
    <property type="match status" value="2"/>
</dbReference>
<evidence type="ECO:0000256" key="1">
    <source>
        <dbReference type="ARBA" id="ARBA00004173"/>
    </source>
</evidence>
<dbReference type="FunFam" id="1.25.40.10:FF:000394">
    <property type="entry name" value="Pentatricopeptide repeat-containing protein, mitochondrial"/>
    <property type="match status" value="1"/>
</dbReference>
<feature type="compositionally biased region" description="Acidic residues" evidence="7">
    <location>
        <begin position="110"/>
        <end position="119"/>
    </location>
</feature>
<dbReference type="InterPro" id="IPR002885">
    <property type="entry name" value="PPR_rpt"/>
</dbReference>
<name>A0A0E0F9X7_9ORYZ</name>
<evidence type="ECO:0000256" key="4">
    <source>
        <dbReference type="ARBA" id="ARBA00022946"/>
    </source>
</evidence>
<reference evidence="9" key="2">
    <citation type="submission" date="2018-05" db="EMBL/GenBank/DDBJ databases">
        <title>OmerRS3 (Oryza meridionalis Reference Sequence Version 3).</title>
        <authorList>
            <person name="Zhang J."/>
            <person name="Kudrna D."/>
            <person name="Lee S."/>
            <person name="Talag J."/>
            <person name="Welchert J."/>
            <person name="Wing R.A."/>
        </authorList>
    </citation>
    <scope>NUCLEOTIDE SEQUENCE [LARGE SCALE GENOMIC DNA]</scope>
    <source>
        <strain evidence="9">cv. OR44</strain>
    </source>
</reference>
<dbReference type="InterPro" id="IPR011990">
    <property type="entry name" value="TPR-like_helical_dom_sf"/>
</dbReference>
<feature type="repeat" description="PPR" evidence="6">
    <location>
        <begin position="898"/>
        <end position="932"/>
    </location>
</feature>